<gene>
    <name evidence="2" type="ORF">T03_14555</name>
</gene>
<evidence type="ECO:0000313" key="2">
    <source>
        <dbReference type="EMBL" id="KRY24673.1"/>
    </source>
</evidence>
<dbReference type="AlphaFoldDB" id="A0A0V1AIL7"/>
<reference evidence="2 3" key="1">
    <citation type="submission" date="2015-01" db="EMBL/GenBank/DDBJ databases">
        <title>Evolution of Trichinella species and genotypes.</title>
        <authorList>
            <person name="Korhonen P.K."/>
            <person name="Edoardo P."/>
            <person name="Giuseppe L.R."/>
            <person name="Gasser R.B."/>
        </authorList>
    </citation>
    <scope>NUCLEOTIDE SEQUENCE [LARGE SCALE GENOMIC DNA]</scope>
    <source>
        <strain evidence="2">ISS120</strain>
    </source>
</reference>
<proteinExistence type="predicted"/>
<organism evidence="2 3">
    <name type="scientific">Trichinella britovi</name>
    <name type="common">Parasitic roundworm</name>
    <dbReference type="NCBI Taxonomy" id="45882"/>
    <lineage>
        <taxon>Eukaryota</taxon>
        <taxon>Metazoa</taxon>
        <taxon>Ecdysozoa</taxon>
        <taxon>Nematoda</taxon>
        <taxon>Enoplea</taxon>
        <taxon>Dorylaimia</taxon>
        <taxon>Trichinellida</taxon>
        <taxon>Trichinellidae</taxon>
        <taxon>Trichinella</taxon>
    </lineage>
</organism>
<feature type="compositionally biased region" description="Basic and acidic residues" evidence="1">
    <location>
        <begin position="14"/>
        <end position="23"/>
    </location>
</feature>
<feature type="region of interest" description="Disordered" evidence="1">
    <location>
        <begin position="1"/>
        <end position="26"/>
    </location>
</feature>
<feature type="non-terminal residue" evidence="2">
    <location>
        <position position="1"/>
    </location>
</feature>
<accession>A0A0V1AIL7</accession>
<name>A0A0V1AIL7_TRIBR</name>
<comment type="caution">
    <text evidence="2">The sequence shown here is derived from an EMBL/GenBank/DDBJ whole genome shotgun (WGS) entry which is preliminary data.</text>
</comment>
<dbReference type="Proteomes" id="UP000054653">
    <property type="component" value="Unassembled WGS sequence"/>
</dbReference>
<dbReference type="EMBL" id="JYDI01002895">
    <property type="protein sequence ID" value="KRY24673.1"/>
    <property type="molecule type" value="Genomic_DNA"/>
</dbReference>
<keyword evidence="3" id="KW-1185">Reference proteome</keyword>
<protein>
    <submittedName>
        <fullName evidence="2">Uncharacterized protein</fullName>
    </submittedName>
</protein>
<evidence type="ECO:0000256" key="1">
    <source>
        <dbReference type="SAM" id="MobiDB-lite"/>
    </source>
</evidence>
<feature type="non-terminal residue" evidence="2">
    <location>
        <position position="58"/>
    </location>
</feature>
<sequence>LRHRSKNQRTPIDVPERRSERPGGIDPLSFFDRYELHGSTRSKSRRGMVDCRTNFHGL</sequence>
<evidence type="ECO:0000313" key="3">
    <source>
        <dbReference type="Proteomes" id="UP000054653"/>
    </source>
</evidence>